<name>A0A1I7PI32_9BACT</name>
<proteinExistence type="predicted"/>
<gene>
    <name evidence="1" type="ORF">Verru16b_00330</name>
</gene>
<keyword evidence="2" id="KW-1185">Reference proteome</keyword>
<evidence type="ECO:0000313" key="2">
    <source>
        <dbReference type="Proteomes" id="UP000095228"/>
    </source>
</evidence>
<dbReference type="OrthoDB" id="212238at2"/>
<reference evidence="1 2" key="1">
    <citation type="submission" date="2016-06" db="EMBL/GenBank/DDBJ databases">
        <title>Three novel species with peptidoglycan cell walls form the new genus Lacunisphaera gen. nov. in the family Opitutaceae of the verrucomicrobial subdivision 4.</title>
        <authorList>
            <person name="Rast P."/>
            <person name="Gloeckner I."/>
            <person name="Jogler M."/>
            <person name="Boedeker C."/>
            <person name="Jeske O."/>
            <person name="Wiegand S."/>
            <person name="Reinhardt R."/>
            <person name="Schumann P."/>
            <person name="Rohde M."/>
            <person name="Spring S."/>
            <person name="Gloeckner F.O."/>
            <person name="Jogler C."/>
        </authorList>
    </citation>
    <scope>NUCLEOTIDE SEQUENCE [LARGE SCALE GENOMIC DNA]</scope>
    <source>
        <strain evidence="1 2">IG16b</strain>
    </source>
</reference>
<organism evidence="1 2">
    <name type="scientific">Lacunisphaera limnophila</name>
    <dbReference type="NCBI Taxonomy" id="1838286"/>
    <lineage>
        <taxon>Bacteria</taxon>
        <taxon>Pseudomonadati</taxon>
        <taxon>Verrucomicrobiota</taxon>
        <taxon>Opitutia</taxon>
        <taxon>Opitutales</taxon>
        <taxon>Opitutaceae</taxon>
        <taxon>Lacunisphaera</taxon>
    </lineage>
</organism>
<sequence>MSTLPTPENFNWPLAYEAEALLSRHLHAFLAQNSFAARLAQRMHDETGTEFFEWTDHLVLSPEQEQEFHAVGFRPEATDVPDGHRALAHPHAMLPRVLVDTRAAASAFPRSLAVRPEYLADFMSRHGLRGEIAGRPCARLRVLTVNEENGARLQAVERLGYRGFTGQEPAPGFADAVLRVRELWRTRKRDFDHDDDGAREAFAVLEKALAHVGRDVACELFFAEERDYWMFRNRAGRVQKRRQDQLGLGWANHDHHTFRCSRRYFPDLVTFMEQLGLEKRERFYAGAEAGWGAQVMESATVGIVVFADVDLLPGEVNEDYAAKRLPDMPAVRTVGLWCGLHGDSFLQAGMHHLEARFNHGVLREQLAEQGIGTMKPFSDFPFLKQAFTEGERWRVDPRRVAALQANNLITPAQAEGFRQDGAIGSHLENLERKGGFKGFNQKAVSAIIAATDPRAVQAGHAH</sequence>
<evidence type="ECO:0000313" key="1">
    <source>
        <dbReference type="EMBL" id="AOS43287.1"/>
    </source>
</evidence>
<dbReference type="STRING" id="1838286.Verru16b_00330"/>
<protein>
    <submittedName>
        <fullName evidence="1">Uncharacterized protein</fullName>
    </submittedName>
</protein>
<dbReference type="EMBL" id="CP016094">
    <property type="protein sequence ID" value="AOS43287.1"/>
    <property type="molecule type" value="Genomic_DNA"/>
</dbReference>
<dbReference type="AlphaFoldDB" id="A0A1I7PI32"/>
<accession>A0A1I7PI32</accession>
<dbReference type="KEGG" id="obg:Verru16b_00330"/>
<dbReference type="PATRIC" id="fig|1838286.3.peg.334"/>
<dbReference type="RefSeq" id="WP_069960657.1">
    <property type="nucleotide sequence ID" value="NZ_CP016094.1"/>
</dbReference>
<dbReference type="Proteomes" id="UP000095228">
    <property type="component" value="Chromosome"/>
</dbReference>